<feature type="domain" description="DNA2/NAM7 helicase helicase" evidence="1">
    <location>
        <begin position="2"/>
        <end position="46"/>
    </location>
</feature>
<feature type="non-terminal residue" evidence="2">
    <location>
        <position position="148"/>
    </location>
</feature>
<dbReference type="SUPFAM" id="SSF52540">
    <property type="entry name" value="P-loop containing nucleoside triphosphate hydrolases"/>
    <property type="match status" value="1"/>
</dbReference>
<dbReference type="OrthoDB" id="6513042at2759"/>
<dbReference type="HOGENOM" id="CLU_141753_0_0_1"/>
<dbReference type="GO" id="GO:0004386">
    <property type="term" value="F:helicase activity"/>
    <property type="evidence" value="ECO:0007669"/>
    <property type="project" value="InterPro"/>
</dbReference>
<evidence type="ECO:0000259" key="1">
    <source>
        <dbReference type="Pfam" id="PF13086"/>
    </source>
</evidence>
<organism evidence="2 3">
    <name type="scientific">Sphaerobolus stellatus (strain SS14)</name>
    <dbReference type="NCBI Taxonomy" id="990650"/>
    <lineage>
        <taxon>Eukaryota</taxon>
        <taxon>Fungi</taxon>
        <taxon>Dikarya</taxon>
        <taxon>Basidiomycota</taxon>
        <taxon>Agaricomycotina</taxon>
        <taxon>Agaricomycetes</taxon>
        <taxon>Phallomycetidae</taxon>
        <taxon>Geastrales</taxon>
        <taxon>Sphaerobolaceae</taxon>
        <taxon>Sphaerobolus</taxon>
    </lineage>
</organism>
<dbReference type="Proteomes" id="UP000054279">
    <property type="component" value="Unassembled WGS sequence"/>
</dbReference>
<proteinExistence type="predicted"/>
<evidence type="ECO:0000313" key="3">
    <source>
        <dbReference type="Proteomes" id="UP000054279"/>
    </source>
</evidence>
<sequence>LSGPPGTGKTTAISTAARRWGQDGSPTWITAQSNVAVKNIAEKLFKQRVDFKIIVSKEFYFEWHEHIYLEIENCLIRSDDLPNDPAGLERLLGGSMVILTTLAMLSNPVLDRNRAFSVVPMQRLVIDEASQINVFEYMVSFPLSCRLT</sequence>
<dbReference type="Gene3D" id="3.40.50.300">
    <property type="entry name" value="P-loop containing nucleotide triphosphate hydrolases"/>
    <property type="match status" value="1"/>
</dbReference>
<dbReference type="Pfam" id="PF13086">
    <property type="entry name" value="AAA_11"/>
    <property type="match status" value="1"/>
</dbReference>
<dbReference type="AlphaFoldDB" id="A0A0C9VLK6"/>
<reference evidence="2 3" key="1">
    <citation type="submission" date="2014-06" db="EMBL/GenBank/DDBJ databases">
        <title>Evolutionary Origins and Diversification of the Mycorrhizal Mutualists.</title>
        <authorList>
            <consortium name="DOE Joint Genome Institute"/>
            <consortium name="Mycorrhizal Genomics Consortium"/>
            <person name="Kohler A."/>
            <person name="Kuo A."/>
            <person name="Nagy L.G."/>
            <person name="Floudas D."/>
            <person name="Copeland A."/>
            <person name="Barry K.W."/>
            <person name="Cichocki N."/>
            <person name="Veneault-Fourrey C."/>
            <person name="LaButti K."/>
            <person name="Lindquist E.A."/>
            <person name="Lipzen A."/>
            <person name="Lundell T."/>
            <person name="Morin E."/>
            <person name="Murat C."/>
            <person name="Riley R."/>
            <person name="Ohm R."/>
            <person name="Sun H."/>
            <person name="Tunlid A."/>
            <person name="Henrissat B."/>
            <person name="Grigoriev I.V."/>
            <person name="Hibbett D.S."/>
            <person name="Martin F."/>
        </authorList>
    </citation>
    <scope>NUCLEOTIDE SEQUENCE [LARGE SCALE GENOMIC DNA]</scope>
    <source>
        <strain evidence="2 3">SS14</strain>
    </source>
</reference>
<protein>
    <recommendedName>
        <fullName evidence="1">DNA2/NAM7 helicase helicase domain-containing protein</fullName>
    </recommendedName>
</protein>
<dbReference type="EMBL" id="KN837158">
    <property type="protein sequence ID" value="KIJ38725.1"/>
    <property type="molecule type" value="Genomic_DNA"/>
</dbReference>
<dbReference type="InterPro" id="IPR027417">
    <property type="entry name" value="P-loop_NTPase"/>
</dbReference>
<accession>A0A0C9VLK6</accession>
<gene>
    <name evidence="2" type="ORF">M422DRAFT_176155</name>
</gene>
<keyword evidence="3" id="KW-1185">Reference proteome</keyword>
<dbReference type="InterPro" id="IPR041677">
    <property type="entry name" value="DNA2/NAM7_AAA_11"/>
</dbReference>
<evidence type="ECO:0000313" key="2">
    <source>
        <dbReference type="EMBL" id="KIJ38725.1"/>
    </source>
</evidence>
<name>A0A0C9VLK6_SPHS4</name>